<gene>
    <name evidence="1" type="ORF">M2280_002592</name>
</gene>
<comment type="caution">
    <text evidence="1">The sequence shown here is derived from an EMBL/GenBank/DDBJ whole genome shotgun (WGS) entry which is preliminary data.</text>
</comment>
<dbReference type="EMBL" id="JARXVC010000005">
    <property type="protein sequence ID" value="MDH6281372.1"/>
    <property type="molecule type" value="Genomic_DNA"/>
</dbReference>
<reference evidence="1 2" key="1">
    <citation type="submission" date="2023-04" db="EMBL/GenBank/DDBJ databases">
        <title>Forest soil microbial communities from Buena Vista Peninsula, Colon Province, Panama.</title>
        <authorList>
            <person name="Bouskill N."/>
        </authorList>
    </citation>
    <scope>NUCLEOTIDE SEQUENCE [LARGE SCALE GENOMIC DNA]</scope>
    <source>
        <strain evidence="1 2">CFH S0262</strain>
    </source>
</reference>
<protein>
    <submittedName>
        <fullName evidence="1">Uncharacterized protein</fullName>
    </submittedName>
</protein>
<evidence type="ECO:0000313" key="1">
    <source>
        <dbReference type="EMBL" id="MDH6281372.1"/>
    </source>
</evidence>
<proteinExistence type="predicted"/>
<keyword evidence="2" id="KW-1185">Reference proteome</keyword>
<accession>A0ABT6MAN3</accession>
<name>A0ABT6MAN3_9NOCA</name>
<dbReference type="Proteomes" id="UP001160334">
    <property type="component" value="Unassembled WGS sequence"/>
</dbReference>
<organism evidence="1 2">
    <name type="scientific">Prescottella agglutinans</name>
    <dbReference type="NCBI Taxonomy" id="1644129"/>
    <lineage>
        <taxon>Bacteria</taxon>
        <taxon>Bacillati</taxon>
        <taxon>Actinomycetota</taxon>
        <taxon>Actinomycetes</taxon>
        <taxon>Mycobacteriales</taxon>
        <taxon>Nocardiaceae</taxon>
        <taxon>Prescottella</taxon>
    </lineage>
</organism>
<dbReference type="RefSeq" id="WP_280760692.1">
    <property type="nucleotide sequence ID" value="NZ_JARXVC010000005.1"/>
</dbReference>
<evidence type="ECO:0000313" key="2">
    <source>
        <dbReference type="Proteomes" id="UP001160334"/>
    </source>
</evidence>
<sequence>MIEAVAPLVRKPELSHMLATHARPEVAAAITADEENFLDRSRTRMYVVDVRES</sequence>